<keyword evidence="5" id="KW-0573">Peptidoglycan synthesis</keyword>
<comment type="subcellular location">
    <subcellularLocation>
        <location evidence="1">Cytoplasm</location>
    </subcellularLocation>
</comment>
<gene>
    <name evidence="13" type="ORF">J2Z37_005000</name>
</gene>
<evidence type="ECO:0000256" key="10">
    <source>
        <dbReference type="ARBA" id="ARBA00042933"/>
    </source>
</evidence>
<dbReference type="InterPro" id="IPR003447">
    <property type="entry name" value="FEMABX"/>
</dbReference>
<keyword evidence="14" id="KW-1185">Reference proteome</keyword>
<proteinExistence type="inferred from homology"/>
<comment type="catalytic activity">
    <reaction evidence="11">
        <text>beta-D-GlcNAc-(1-&gt;4)-Mur2Ac(oyl-L-Ala-D-isoglutaminyl-L-Lys-D-Ala-D-Ala)-di-trans,octa-cis-undecaprenyl diphosphate + glycyl-tRNA(Gly) = beta-D-GlcNAc-(1-&gt;4)-Mur2Ac(oyl-L-Ala-D-isoglutaminyl-L-Lys-(N(6)-Gly)-D-Ala-D-Ala)-di-trans,octa-cis-undecaprenyl diphosphate + tRNA(Gly) + H(+)</text>
        <dbReference type="Rhea" id="RHEA:30435"/>
        <dbReference type="Rhea" id="RHEA-COMP:9664"/>
        <dbReference type="Rhea" id="RHEA-COMP:9683"/>
        <dbReference type="ChEBI" id="CHEBI:15378"/>
        <dbReference type="ChEBI" id="CHEBI:62233"/>
        <dbReference type="ChEBI" id="CHEBI:62234"/>
        <dbReference type="ChEBI" id="CHEBI:78442"/>
        <dbReference type="ChEBI" id="CHEBI:78522"/>
        <dbReference type="EC" id="2.3.2.16"/>
    </reaction>
</comment>
<organism evidence="13 14">
    <name type="scientific">Ammoniphilus resinae</name>
    <dbReference type="NCBI Taxonomy" id="861532"/>
    <lineage>
        <taxon>Bacteria</taxon>
        <taxon>Bacillati</taxon>
        <taxon>Bacillota</taxon>
        <taxon>Bacilli</taxon>
        <taxon>Bacillales</taxon>
        <taxon>Paenibacillaceae</taxon>
        <taxon>Aneurinibacillus group</taxon>
        <taxon>Ammoniphilus</taxon>
    </lineage>
</organism>
<evidence type="ECO:0000256" key="4">
    <source>
        <dbReference type="ARBA" id="ARBA00022960"/>
    </source>
</evidence>
<dbReference type="PANTHER" id="PTHR36174">
    <property type="entry name" value="LIPID II:GLYCINE GLYCYLTRANSFERASE"/>
    <property type="match status" value="1"/>
</dbReference>
<dbReference type="EMBL" id="JAGGKT010000034">
    <property type="protein sequence ID" value="MBP1934980.1"/>
    <property type="molecule type" value="Genomic_DNA"/>
</dbReference>
<evidence type="ECO:0000256" key="3">
    <source>
        <dbReference type="ARBA" id="ARBA00022679"/>
    </source>
</evidence>
<evidence type="ECO:0000256" key="9">
    <source>
        <dbReference type="ARBA" id="ARBA00040679"/>
    </source>
</evidence>
<sequence length="345" mass="40497">MLKAITIGQADKWDEIVRSFNDNDVNYLSGYVKAFQMHGNGEPILFYYDDGSTRAINVVMKRDIAHERIFKNKLPIDTYFDLSTPYGYGGFIVEGNDYKTVNEAYDDFCKNKGFVSEFVRFHLLNDYRKYYNGLCETHTRNVIRSLELPLDDMFMDFEHKVRKSIKKATKTGLEIEIDSKGSRLDDFLKMYYGTMDRSNAKENFYFKEDFFQIINEMTNQYVYFHVLYEGQVISTELVIYGTENCYSFLGGTNREFFHLNANSLLKFEIIKWAKEKGLKRFILGGGYGADDGIYKYKKSFAPNGVYDFYVGKKIFDREKYNELVKIRSKEEEFNPGTSFFPLYRG</sequence>
<evidence type="ECO:0000256" key="5">
    <source>
        <dbReference type="ARBA" id="ARBA00022984"/>
    </source>
</evidence>
<evidence type="ECO:0000256" key="1">
    <source>
        <dbReference type="ARBA" id="ARBA00004496"/>
    </source>
</evidence>
<dbReference type="InterPro" id="IPR050644">
    <property type="entry name" value="PG_Glycine_Bridge_Synth"/>
</dbReference>
<dbReference type="PROSITE" id="PS51191">
    <property type="entry name" value="FEMABX"/>
    <property type="match status" value="1"/>
</dbReference>
<keyword evidence="7" id="KW-0961">Cell wall biogenesis/degradation</keyword>
<dbReference type="InterPro" id="IPR038740">
    <property type="entry name" value="BioF2-like_GNAT_dom"/>
</dbReference>
<evidence type="ECO:0000313" key="13">
    <source>
        <dbReference type="EMBL" id="MBP1934980.1"/>
    </source>
</evidence>
<feature type="domain" description="BioF2-like acetyltransferase" evidence="12">
    <location>
        <begin position="158"/>
        <end position="297"/>
    </location>
</feature>
<dbReference type="Gene3D" id="3.40.630.30">
    <property type="match status" value="1"/>
</dbReference>
<evidence type="ECO:0000256" key="6">
    <source>
        <dbReference type="ARBA" id="ARBA00023315"/>
    </source>
</evidence>
<dbReference type="Proteomes" id="UP001519343">
    <property type="component" value="Unassembled WGS sequence"/>
</dbReference>
<evidence type="ECO:0000259" key="12">
    <source>
        <dbReference type="Pfam" id="PF13480"/>
    </source>
</evidence>
<reference evidence="13 14" key="1">
    <citation type="submission" date="2021-03" db="EMBL/GenBank/DDBJ databases">
        <title>Genomic Encyclopedia of Type Strains, Phase IV (KMG-IV): sequencing the most valuable type-strain genomes for metagenomic binning, comparative biology and taxonomic classification.</title>
        <authorList>
            <person name="Goeker M."/>
        </authorList>
    </citation>
    <scope>NUCLEOTIDE SEQUENCE [LARGE SCALE GENOMIC DNA]</scope>
    <source>
        <strain evidence="13 14">DSM 24738</strain>
    </source>
</reference>
<comment type="caution">
    <text evidence="13">The sequence shown here is derived from an EMBL/GenBank/DDBJ whole genome shotgun (WGS) entry which is preliminary data.</text>
</comment>
<keyword evidence="3" id="KW-0808">Transferase</keyword>
<evidence type="ECO:0000256" key="2">
    <source>
        <dbReference type="ARBA" id="ARBA00009943"/>
    </source>
</evidence>
<dbReference type="EC" id="2.3.2.16" evidence="8"/>
<dbReference type="SUPFAM" id="SSF55729">
    <property type="entry name" value="Acyl-CoA N-acyltransferases (Nat)"/>
    <property type="match status" value="1"/>
</dbReference>
<dbReference type="Pfam" id="PF13480">
    <property type="entry name" value="Acetyltransf_6"/>
    <property type="match status" value="1"/>
</dbReference>
<dbReference type="PANTHER" id="PTHR36174:SF1">
    <property type="entry name" value="LIPID II:GLYCINE GLYCYLTRANSFERASE"/>
    <property type="match status" value="1"/>
</dbReference>
<evidence type="ECO:0000256" key="11">
    <source>
        <dbReference type="ARBA" id="ARBA00048654"/>
    </source>
</evidence>
<evidence type="ECO:0000256" key="8">
    <source>
        <dbReference type="ARBA" id="ARBA00039074"/>
    </source>
</evidence>
<evidence type="ECO:0000256" key="7">
    <source>
        <dbReference type="ARBA" id="ARBA00023316"/>
    </source>
</evidence>
<dbReference type="InterPro" id="IPR016181">
    <property type="entry name" value="Acyl_CoA_acyltransferase"/>
</dbReference>
<keyword evidence="6" id="KW-0012">Acyltransferase</keyword>
<accession>A0ABS4GXI1</accession>
<comment type="similarity">
    <text evidence="2">Belongs to the FemABX family.</text>
</comment>
<protein>
    <recommendedName>
        <fullName evidence="9">Lipid II:glycine glycyltransferase</fullName>
        <ecNumber evidence="8">2.3.2.16</ecNumber>
    </recommendedName>
    <alternativeName>
        <fullName evidence="10">Factor essential for expression of methicillin resistance X</fullName>
    </alternativeName>
</protein>
<keyword evidence="4" id="KW-0133">Cell shape</keyword>
<dbReference type="RefSeq" id="WP_209812946.1">
    <property type="nucleotide sequence ID" value="NZ_JAGGKT010000034.1"/>
</dbReference>
<evidence type="ECO:0000313" key="14">
    <source>
        <dbReference type="Proteomes" id="UP001519343"/>
    </source>
</evidence>
<name>A0ABS4GXI1_9BACL</name>